<reference evidence="1" key="1">
    <citation type="submission" date="2018-02" db="EMBL/GenBank/DDBJ databases">
        <title>Rhizophora mucronata_Transcriptome.</title>
        <authorList>
            <person name="Meera S.P."/>
            <person name="Sreeshan A."/>
            <person name="Augustine A."/>
        </authorList>
    </citation>
    <scope>NUCLEOTIDE SEQUENCE</scope>
    <source>
        <tissue evidence="1">Leaf</tissue>
    </source>
</reference>
<dbReference type="EMBL" id="GGEC01092856">
    <property type="protein sequence ID" value="MBX73340.1"/>
    <property type="molecule type" value="Transcribed_RNA"/>
</dbReference>
<proteinExistence type="predicted"/>
<protein>
    <submittedName>
        <fullName evidence="1">Uncharacterized protein</fullName>
    </submittedName>
</protein>
<sequence length="49" mass="5258">MTQLGSKNLTALVFNNNPAPLSSTTPPALKISNCTFSFLPCVKAYVTKK</sequence>
<organism evidence="1">
    <name type="scientific">Rhizophora mucronata</name>
    <name type="common">Asiatic mangrove</name>
    <dbReference type="NCBI Taxonomy" id="61149"/>
    <lineage>
        <taxon>Eukaryota</taxon>
        <taxon>Viridiplantae</taxon>
        <taxon>Streptophyta</taxon>
        <taxon>Embryophyta</taxon>
        <taxon>Tracheophyta</taxon>
        <taxon>Spermatophyta</taxon>
        <taxon>Magnoliopsida</taxon>
        <taxon>eudicotyledons</taxon>
        <taxon>Gunneridae</taxon>
        <taxon>Pentapetalae</taxon>
        <taxon>rosids</taxon>
        <taxon>fabids</taxon>
        <taxon>Malpighiales</taxon>
        <taxon>Rhizophoraceae</taxon>
        <taxon>Rhizophora</taxon>
    </lineage>
</organism>
<name>A0A2P2R2B7_RHIMU</name>
<dbReference type="AlphaFoldDB" id="A0A2P2R2B7"/>
<accession>A0A2P2R2B7</accession>
<evidence type="ECO:0000313" key="1">
    <source>
        <dbReference type="EMBL" id="MBX73340.1"/>
    </source>
</evidence>